<reference evidence="2" key="1">
    <citation type="submission" date="2023-03" db="EMBL/GenBank/DDBJ databases">
        <authorList>
            <person name="Julca I."/>
        </authorList>
    </citation>
    <scope>NUCLEOTIDE SEQUENCE</scope>
</reference>
<dbReference type="Pfam" id="PF01145">
    <property type="entry name" value="Band_7"/>
    <property type="match status" value="3"/>
</dbReference>
<name>A0AAV1BUL5_OLDCO</name>
<evidence type="ECO:0000259" key="1">
    <source>
        <dbReference type="SMART" id="SM00244"/>
    </source>
</evidence>
<keyword evidence="3" id="KW-1185">Reference proteome</keyword>
<dbReference type="EMBL" id="CATKSE010000001">
    <property type="protein sequence ID" value="CAI9087011.1"/>
    <property type="molecule type" value="Genomic_DNA"/>
</dbReference>
<dbReference type="InterPro" id="IPR036013">
    <property type="entry name" value="Band_7/SPFH_dom_sf"/>
</dbReference>
<sequence>MMMQGLRSCRSAGLLRQQLNRILCHSQRPSPVRPVSPLGHPFHDVRPLSHTFLAVRPFRTEPFCSLHLKPPAFHLGFVSVRHKNAYVVERLGKYLKTLDEGFHLLIPLVDRITFAYNLEDKPVFIQQQTAISQDNCILSFDGHFSVKVVDPFKASYRLSNPLFTIVWKTGNHMRHEMAKMSIEEIFKSRTILCQRTEETVNEAAKEWGLVCHRFELGTIVEHETVEESIMKQAATIAARELRRKLGESEAILAESQATANGITMMSEALSSEPSNLADSKGGVQSQEGANSLIFDSVKLPPPPITIGIVVVGSGFVYVVEELGAFAKILTAGKIHIINLATQRVAYCYSLRDHSISLNSMEVITKFFGRVWLDLVVYFKVVEPSLTAVKVDVPTFRVEQRAKSSVLRVAQEFTLEELMINRKVVCQKVMDLINEVAEGWGLKCLRVDLGRIDIRAWDDGKASKERESVNEAAKELGLVCLGFELGKIVFSEKVEASVRRLDRSVREWRSLLGETESILPESRATGEVQVSASEPRYLDVESPGLDWLQRAIRFYEVANLDSFGDYFWNQVLSFFAKRIVRCMFAPKRLKLRTFDSVQLKPPLIRGESVKVEEGVVYVVEELGVLVKSLTPGKHRIDLLTQYIPFAYSVQVHTFSLNNMYASTKHFERVWLDSTFSFKVVQPILTAYRVDDVTFCVTQRATSSLYDVAQQFTVQELLSKRDVVHQKIMDLINELVQVWGVECVAFEIKKIDVDGRHASGDQR</sequence>
<comment type="caution">
    <text evidence="2">The sequence shown here is derived from an EMBL/GenBank/DDBJ whole genome shotgun (WGS) entry which is preliminary data.</text>
</comment>
<evidence type="ECO:0000313" key="3">
    <source>
        <dbReference type="Proteomes" id="UP001161247"/>
    </source>
</evidence>
<dbReference type="Gene3D" id="3.30.479.30">
    <property type="entry name" value="Band 7 domain"/>
    <property type="match status" value="3"/>
</dbReference>
<evidence type="ECO:0000313" key="2">
    <source>
        <dbReference type="EMBL" id="CAI9087011.1"/>
    </source>
</evidence>
<feature type="domain" description="Band 7" evidence="1">
    <location>
        <begin position="306"/>
        <end position="467"/>
    </location>
</feature>
<feature type="domain" description="Band 7" evidence="1">
    <location>
        <begin position="75"/>
        <end position="237"/>
    </location>
</feature>
<dbReference type="InterPro" id="IPR050710">
    <property type="entry name" value="Band7/mec-2_domain"/>
</dbReference>
<accession>A0AAV1BUL5</accession>
<proteinExistence type="predicted"/>
<gene>
    <name evidence="2" type="ORF">OLC1_LOCUS24957</name>
</gene>
<feature type="domain" description="Band 7" evidence="1">
    <location>
        <begin position="608"/>
        <end position="761"/>
    </location>
</feature>
<dbReference type="PANTHER" id="PTHR43327:SF10">
    <property type="entry name" value="STOMATIN-LIKE PROTEIN 2, MITOCHONDRIAL"/>
    <property type="match status" value="1"/>
</dbReference>
<dbReference type="Proteomes" id="UP001161247">
    <property type="component" value="Unassembled WGS sequence"/>
</dbReference>
<dbReference type="InterPro" id="IPR001107">
    <property type="entry name" value="Band_7"/>
</dbReference>
<dbReference type="AlphaFoldDB" id="A0AAV1BUL5"/>
<dbReference type="PANTHER" id="PTHR43327">
    <property type="entry name" value="STOMATIN-LIKE PROTEIN 2, MITOCHONDRIAL"/>
    <property type="match status" value="1"/>
</dbReference>
<dbReference type="SMART" id="SM00244">
    <property type="entry name" value="PHB"/>
    <property type="match status" value="3"/>
</dbReference>
<organism evidence="2 3">
    <name type="scientific">Oldenlandia corymbosa var. corymbosa</name>
    <dbReference type="NCBI Taxonomy" id="529605"/>
    <lineage>
        <taxon>Eukaryota</taxon>
        <taxon>Viridiplantae</taxon>
        <taxon>Streptophyta</taxon>
        <taxon>Embryophyta</taxon>
        <taxon>Tracheophyta</taxon>
        <taxon>Spermatophyta</taxon>
        <taxon>Magnoliopsida</taxon>
        <taxon>eudicotyledons</taxon>
        <taxon>Gunneridae</taxon>
        <taxon>Pentapetalae</taxon>
        <taxon>asterids</taxon>
        <taxon>lamiids</taxon>
        <taxon>Gentianales</taxon>
        <taxon>Rubiaceae</taxon>
        <taxon>Rubioideae</taxon>
        <taxon>Spermacoceae</taxon>
        <taxon>Hedyotis-Oldenlandia complex</taxon>
        <taxon>Oldenlandia</taxon>
    </lineage>
</organism>
<dbReference type="SUPFAM" id="SSF117892">
    <property type="entry name" value="Band 7/SPFH domain"/>
    <property type="match status" value="3"/>
</dbReference>
<protein>
    <submittedName>
        <fullName evidence="2">OLC1v1020964C1</fullName>
    </submittedName>
</protein>